<keyword evidence="1" id="KW-0812">Transmembrane</keyword>
<comment type="caution">
    <text evidence="2">The sequence shown here is derived from an EMBL/GenBank/DDBJ whole genome shotgun (WGS) entry which is preliminary data.</text>
</comment>
<reference evidence="2 3" key="1">
    <citation type="submission" date="2020-08" db="EMBL/GenBank/DDBJ databases">
        <title>Genomic Encyclopedia of Type Strains, Phase IV (KMG-IV): sequencing the most valuable type-strain genomes for metagenomic binning, comparative biology and taxonomic classification.</title>
        <authorList>
            <person name="Goeker M."/>
        </authorList>
    </citation>
    <scope>NUCLEOTIDE SEQUENCE [LARGE SCALE GENOMIC DNA]</scope>
    <source>
        <strain evidence="2 3">DSM 100044</strain>
    </source>
</reference>
<dbReference type="RefSeq" id="WP_281396859.1">
    <property type="nucleotide sequence ID" value="NZ_JACIJK010000004.1"/>
</dbReference>
<keyword evidence="3" id="KW-1185">Reference proteome</keyword>
<feature type="transmembrane region" description="Helical" evidence="1">
    <location>
        <begin position="12"/>
        <end position="36"/>
    </location>
</feature>
<evidence type="ECO:0000256" key="1">
    <source>
        <dbReference type="SAM" id="Phobius"/>
    </source>
</evidence>
<keyword evidence="1" id="KW-0472">Membrane</keyword>
<dbReference type="Proteomes" id="UP000546200">
    <property type="component" value="Unassembled WGS sequence"/>
</dbReference>
<proteinExistence type="predicted"/>
<organism evidence="2 3">
    <name type="scientific">Sphingomonas aerophila</name>
    <dbReference type="NCBI Taxonomy" id="1344948"/>
    <lineage>
        <taxon>Bacteria</taxon>
        <taxon>Pseudomonadati</taxon>
        <taxon>Pseudomonadota</taxon>
        <taxon>Alphaproteobacteria</taxon>
        <taxon>Sphingomonadales</taxon>
        <taxon>Sphingomonadaceae</taxon>
        <taxon>Sphingomonas</taxon>
    </lineage>
</organism>
<gene>
    <name evidence="2" type="ORF">FHS94_001566</name>
</gene>
<accession>A0A7W9BCK9</accession>
<sequence length="41" mass="4511">MRSRFGDRGVLDCLFGMILLILAGLLIMLSVVHWLLGVSHG</sequence>
<dbReference type="AlphaFoldDB" id="A0A7W9BCK9"/>
<evidence type="ECO:0000313" key="3">
    <source>
        <dbReference type="Proteomes" id="UP000546200"/>
    </source>
</evidence>
<dbReference type="EMBL" id="JACIJK010000004">
    <property type="protein sequence ID" value="MBB5714730.1"/>
    <property type="molecule type" value="Genomic_DNA"/>
</dbReference>
<evidence type="ECO:0000313" key="2">
    <source>
        <dbReference type="EMBL" id="MBB5714730.1"/>
    </source>
</evidence>
<name>A0A7W9BCK9_9SPHN</name>
<keyword evidence="1" id="KW-1133">Transmembrane helix</keyword>
<protein>
    <submittedName>
        <fullName evidence="2">Uncharacterized protein</fullName>
    </submittedName>
</protein>